<dbReference type="GeneID" id="8853745"/>
<dbReference type="OrthoDB" id="10370091at2759"/>
<evidence type="ECO:0000313" key="2">
    <source>
        <dbReference type="EMBL" id="EFC38834.1"/>
    </source>
</evidence>
<organism evidence="3">
    <name type="scientific">Naegleria gruberi</name>
    <name type="common">Amoeba</name>
    <dbReference type="NCBI Taxonomy" id="5762"/>
    <lineage>
        <taxon>Eukaryota</taxon>
        <taxon>Discoba</taxon>
        <taxon>Heterolobosea</taxon>
        <taxon>Tetramitia</taxon>
        <taxon>Eutetramitia</taxon>
        <taxon>Vahlkampfiidae</taxon>
        <taxon>Naegleria</taxon>
    </lineage>
</organism>
<proteinExistence type="predicted"/>
<dbReference type="KEGG" id="ngr:NAEGRDRAFT_73373"/>
<dbReference type="EMBL" id="GG738904">
    <property type="protein sequence ID" value="EFC38834.1"/>
    <property type="molecule type" value="Genomic_DNA"/>
</dbReference>
<keyword evidence="1" id="KW-0472">Membrane</keyword>
<sequence>MGVISVITMIHIVDLILFVSMIVFFHLGDPYMVKAVLVFQLLFNIALSILVVSFFILWIYVSRKFLEWKGMHSHERYIILTKKLFFVACFFVCLIILKALANIFLTTYVSLCGPICVNVQIILNSCTCSVGDLIPLLSLYYTFWFFDKPKKKEGENNNLLIPVPKNNTETALRTLHNTSLSSLPVDVQLIDDYEE</sequence>
<gene>
    <name evidence="2" type="ORF">NAEGRDRAFT_73373</name>
</gene>
<dbReference type="AlphaFoldDB" id="D2VWG6"/>
<feature type="transmembrane region" description="Helical" evidence="1">
    <location>
        <begin position="39"/>
        <end position="61"/>
    </location>
</feature>
<feature type="transmembrane region" description="Helical" evidence="1">
    <location>
        <begin position="121"/>
        <end position="143"/>
    </location>
</feature>
<keyword evidence="1" id="KW-0812">Transmembrane</keyword>
<name>D2VWG6_NAEGR</name>
<reference evidence="2 3" key="1">
    <citation type="journal article" date="2010" name="Cell">
        <title>The genome of Naegleria gruberi illuminates early eukaryotic versatility.</title>
        <authorList>
            <person name="Fritz-Laylin L.K."/>
            <person name="Prochnik S.E."/>
            <person name="Ginger M.L."/>
            <person name="Dacks J.B."/>
            <person name="Carpenter M.L."/>
            <person name="Field M.C."/>
            <person name="Kuo A."/>
            <person name="Paredez A."/>
            <person name="Chapman J."/>
            <person name="Pham J."/>
            <person name="Shu S."/>
            <person name="Neupane R."/>
            <person name="Cipriano M."/>
            <person name="Mancuso J."/>
            <person name="Tu H."/>
            <person name="Salamov A."/>
            <person name="Lindquist E."/>
            <person name="Shapiro H."/>
            <person name="Lucas S."/>
            <person name="Grigoriev I.V."/>
            <person name="Cande W.Z."/>
            <person name="Fulton C."/>
            <person name="Rokhsar D.S."/>
            <person name="Dawson S.C."/>
        </authorList>
    </citation>
    <scope>NUCLEOTIDE SEQUENCE [LARGE SCALE GENOMIC DNA]</scope>
    <source>
        <strain evidence="2 3">NEG-M</strain>
    </source>
</reference>
<dbReference type="RefSeq" id="XP_002671578.1">
    <property type="nucleotide sequence ID" value="XM_002671532.1"/>
</dbReference>
<feature type="transmembrane region" description="Helical" evidence="1">
    <location>
        <begin position="7"/>
        <end position="27"/>
    </location>
</feature>
<dbReference type="VEuPathDB" id="AmoebaDB:NAEGRDRAFT_73373"/>
<dbReference type="InParanoid" id="D2VWG6"/>
<dbReference type="Proteomes" id="UP000006671">
    <property type="component" value="Unassembled WGS sequence"/>
</dbReference>
<keyword evidence="1" id="KW-1133">Transmembrane helix</keyword>
<feature type="transmembrane region" description="Helical" evidence="1">
    <location>
        <begin position="84"/>
        <end position="109"/>
    </location>
</feature>
<keyword evidence="3" id="KW-1185">Reference proteome</keyword>
<accession>D2VWG6</accession>
<evidence type="ECO:0000256" key="1">
    <source>
        <dbReference type="SAM" id="Phobius"/>
    </source>
</evidence>
<evidence type="ECO:0000313" key="3">
    <source>
        <dbReference type="Proteomes" id="UP000006671"/>
    </source>
</evidence>
<protein>
    <submittedName>
        <fullName evidence="2">Predicted protein</fullName>
    </submittedName>
</protein>